<keyword evidence="8" id="KW-1185">Reference proteome</keyword>
<evidence type="ECO:0008006" key="9">
    <source>
        <dbReference type="Google" id="ProtNLM"/>
    </source>
</evidence>
<dbReference type="Proteomes" id="UP001497623">
    <property type="component" value="Unassembled WGS sequence"/>
</dbReference>
<dbReference type="InterPro" id="IPR036259">
    <property type="entry name" value="MFS_trans_sf"/>
</dbReference>
<organism evidence="7 8">
    <name type="scientific">Meganyctiphanes norvegica</name>
    <name type="common">Northern krill</name>
    <name type="synonym">Thysanopoda norvegica</name>
    <dbReference type="NCBI Taxonomy" id="48144"/>
    <lineage>
        <taxon>Eukaryota</taxon>
        <taxon>Metazoa</taxon>
        <taxon>Ecdysozoa</taxon>
        <taxon>Arthropoda</taxon>
        <taxon>Crustacea</taxon>
        <taxon>Multicrustacea</taxon>
        <taxon>Malacostraca</taxon>
        <taxon>Eumalacostraca</taxon>
        <taxon>Eucarida</taxon>
        <taxon>Euphausiacea</taxon>
        <taxon>Euphausiidae</taxon>
        <taxon>Meganyctiphanes</taxon>
    </lineage>
</organism>
<keyword evidence="2 6" id="KW-0812">Transmembrane</keyword>
<evidence type="ECO:0000256" key="6">
    <source>
        <dbReference type="SAM" id="Phobius"/>
    </source>
</evidence>
<dbReference type="AlphaFoldDB" id="A0AAV2RE16"/>
<evidence type="ECO:0000256" key="5">
    <source>
        <dbReference type="SAM" id="MobiDB-lite"/>
    </source>
</evidence>
<evidence type="ECO:0000256" key="3">
    <source>
        <dbReference type="ARBA" id="ARBA00022989"/>
    </source>
</evidence>
<dbReference type="GO" id="GO:0022857">
    <property type="term" value="F:transmembrane transporter activity"/>
    <property type="evidence" value="ECO:0007669"/>
    <property type="project" value="InterPro"/>
</dbReference>
<feature type="transmembrane region" description="Helical" evidence="6">
    <location>
        <begin position="105"/>
        <end position="123"/>
    </location>
</feature>
<comment type="caution">
    <text evidence="7">The sequence shown here is derived from an EMBL/GenBank/DDBJ whole genome shotgun (WGS) entry which is preliminary data.</text>
</comment>
<feature type="transmembrane region" description="Helical" evidence="6">
    <location>
        <begin position="129"/>
        <end position="151"/>
    </location>
</feature>
<dbReference type="SUPFAM" id="SSF103473">
    <property type="entry name" value="MFS general substrate transporter"/>
    <property type="match status" value="1"/>
</dbReference>
<dbReference type="EMBL" id="CAXKWB010021113">
    <property type="protein sequence ID" value="CAL4122995.1"/>
    <property type="molecule type" value="Genomic_DNA"/>
</dbReference>
<dbReference type="Gene3D" id="1.20.1250.20">
    <property type="entry name" value="MFS general substrate transporter like domains"/>
    <property type="match status" value="1"/>
</dbReference>
<keyword evidence="4 6" id="KW-0472">Membrane</keyword>
<dbReference type="GO" id="GO:0016020">
    <property type="term" value="C:membrane"/>
    <property type="evidence" value="ECO:0007669"/>
    <property type="project" value="UniProtKB-SubCell"/>
</dbReference>
<evidence type="ECO:0000313" key="8">
    <source>
        <dbReference type="Proteomes" id="UP001497623"/>
    </source>
</evidence>
<evidence type="ECO:0000256" key="4">
    <source>
        <dbReference type="ARBA" id="ARBA00023136"/>
    </source>
</evidence>
<proteinExistence type="predicted"/>
<evidence type="ECO:0000256" key="2">
    <source>
        <dbReference type="ARBA" id="ARBA00022692"/>
    </source>
</evidence>
<reference evidence="7 8" key="1">
    <citation type="submission" date="2024-05" db="EMBL/GenBank/DDBJ databases">
        <authorList>
            <person name="Wallberg A."/>
        </authorList>
    </citation>
    <scope>NUCLEOTIDE SEQUENCE [LARGE SCALE GENOMIC DNA]</scope>
</reference>
<comment type="subcellular location">
    <subcellularLocation>
        <location evidence="1">Membrane</location>
        <topology evidence="1">Multi-pass membrane protein</topology>
    </subcellularLocation>
</comment>
<dbReference type="Pfam" id="PF00083">
    <property type="entry name" value="Sugar_tr"/>
    <property type="match status" value="1"/>
</dbReference>
<evidence type="ECO:0000256" key="1">
    <source>
        <dbReference type="ARBA" id="ARBA00004141"/>
    </source>
</evidence>
<keyword evidence="3 6" id="KW-1133">Transmembrane helix</keyword>
<name>A0AAV2RE16_MEGNR</name>
<accession>A0AAV2RE16</accession>
<evidence type="ECO:0000313" key="7">
    <source>
        <dbReference type="EMBL" id="CAL4122995.1"/>
    </source>
</evidence>
<gene>
    <name evidence="7" type="ORF">MNOR_LOCUS23692</name>
</gene>
<protein>
    <recommendedName>
        <fullName evidence="9">Organic cation transporter</fullName>
    </recommendedName>
</protein>
<feature type="region of interest" description="Disordered" evidence="5">
    <location>
        <begin position="1"/>
        <end position="26"/>
    </location>
</feature>
<dbReference type="PANTHER" id="PTHR24064">
    <property type="entry name" value="SOLUTE CARRIER FAMILY 22 MEMBER"/>
    <property type="match status" value="1"/>
</dbReference>
<feature type="non-terminal residue" evidence="7">
    <location>
        <position position="1"/>
    </location>
</feature>
<dbReference type="InterPro" id="IPR005828">
    <property type="entry name" value="MFS_sugar_transport-like"/>
</dbReference>
<feature type="non-terminal residue" evidence="7">
    <location>
        <position position="175"/>
    </location>
</feature>
<sequence length="175" mass="18980">AAYKSQRSRSSSSIDSSEEGERTSEGVEPSYGVLDLFRSGPILCRHTIIITFIWFANNSVYTGLSYYAPALGGDVYLNFLLAGLAELPTYLFLWPSMEYLGRRWTIAVAMFLGGSACIATVITQDDPQVTLVLYCIGKFGISASFVVLPLLASELYPTVVRGIGLSFSSFAGMIG</sequence>